<dbReference type="EMBL" id="MN739658">
    <property type="protein sequence ID" value="QHT18624.1"/>
    <property type="molecule type" value="Genomic_DNA"/>
</dbReference>
<evidence type="ECO:0000256" key="1">
    <source>
        <dbReference type="ARBA" id="ARBA00010045"/>
    </source>
</evidence>
<organism evidence="4">
    <name type="scientific">viral metagenome</name>
    <dbReference type="NCBI Taxonomy" id="1070528"/>
    <lineage>
        <taxon>unclassified sequences</taxon>
        <taxon>metagenomes</taxon>
        <taxon>organismal metagenomes</taxon>
    </lineage>
</organism>
<dbReference type="Gene3D" id="3.40.1440.10">
    <property type="entry name" value="GIY-YIG endonuclease"/>
    <property type="match status" value="1"/>
</dbReference>
<proteinExistence type="predicted"/>
<sequence length="201" mass="23624">MVYGFIYKITNSVNDKVYYGQTKSNPPSHRWNRHKYSSKKDCNVPIHCAMRLHGIEKFKFEIVCSCDTLDELNKKEIEVISTNNSYCPNGYNIMKGGDNFERSAEHRKKIGDALRGLKRTPEYCQAMSIARKGIKRGPFTQEHKDKISQAHKGKKKPQTPAHIEKRRQQQIGQKRSPETIEKQRQARINWWIKKREPENHR</sequence>
<dbReference type="InterPro" id="IPR000305">
    <property type="entry name" value="GIY-YIG_endonuc"/>
</dbReference>
<comment type="similarity">
    <text evidence="1">To endonucleases of group I introns of fungi and phage.</text>
</comment>
<dbReference type="GO" id="GO:0003677">
    <property type="term" value="F:DNA binding"/>
    <property type="evidence" value="ECO:0007669"/>
    <property type="project" value="InterPro"/>
</dbReference>
<protein>
    <recommendedName>
        <fullName evidence="3">GIY-YIG domain-containing protein</fullName>
    </recommendedName>
</protein>
<feature type="region of interest" description="Disordered" evidence="2">
    <location>
        <begin position="136"/>
        <end position="183"/>
    </location>
</feature>
<dbReference type="Pfam" id="PF07460">
    <property type="entry name" value="NUMOD3"/>
    <property type="match status" value="1"/>
</dbReference>
<evidence type="ECO:0000313" key="4">
    <source>
        <dbReference type="EMBL" id="QHT18624.1"/>
    </source>
</evidence>
<dbReference type="PROSITE" id="PS50164">
    <property type="entry name" value="GIY_YIG"/>
    <property type="match status" value="1"/>
</dbReference>
<dbReference type="AlphaFoldDB" id="A0A6C0DQI8"/>
<dbReference type="SUPFAM" id="SSF82771">
    <property type="entry name" value="GIY-YIG endonuclease"/>
    <property type="match status" value="1"/>
</dbReference>
<feature type="domain" description="GIY-YIG" evidence="3">
    <location>
        <begin position="2"/>
        <end position="93"/>
    </location>
</feature>
<accession>A0A6C0DQI8</accession>
<name>A0A6C0DQI8_9ZZZZ</name>
<dbReference type="CDD" id="cd10443">
    <property type="entry name" value="GIY-YIG_HE_Tlr8p_PBC-V_like"/>
    <property type="match status" value="1"/>
</dbReference>
<evidence type="ECO:0000256" key="2">
    <source>
        <dbReference type="SAM" id="MobiDB-lite"/>
    </source>
</evidence>
<dbReference type="GO" id="GO:0004519">
    <property type="term" value="F:endonuclease activity"/>
    <property type="evidence" value="ECO:0007669"/>
    <property type="project" value="InterPro"/>
</dbReference>
<dbReference type="SMART" id="SM00465">
    <property type="entry name" value="GIYc"/>
    <property type="match status" value="1"/>
</dbReference>
<evidence type="ECO:0000259" key="3">
    <source>
        <dbReference type="PROSITE" id="PS50164"/>
    </source>
</evidence>
<dbReference type="NCBIfam" id="TIGR01453">
    <property type="entry name" value="grpIintron_endo"/>
    <property type="match status" value="1"/>
</dbReference>
<dbReference type="InterPro" id="IPR035901">
    <property type="entry name" value="GIY-YIG_endonuc_sf"/>
</dbReference>
<dbReference type="Pfam" id="PF01541">
    <property type="entry name" value="GIY-YIG"/>
    <property type="match status" value="1"/>
</dbReference>
<dbReference type="InterPro" id="IPR003611">
    <property type="entry name" value="NUMOD3"/>
</dbReference>
<dbReference type="InterPro" id="IPR006350">
    <property type="entry name" value="Intron_endoG1"/>
</dbReference>
<dbReference type="SMART" id="SM00496">
    <property type="entry name" value="IENR2"/>
    <property type="match status" value="4"/>
</dbReference>
<reference evidence="4" key="1">
    <citation type="journal article" date="2020" name="Nature">
        <title>Giant virus diversity and host interactions through global metagenomics.</title>
        <authorList>
            <person name="Schulz F."/>
            <person name="Roux S."/>
            <person name="Paez-Espino D."/>
            <person name="Jungbluth S."/>
            <person name="Walsh D.A."/>
            <person name="Denef V.J."/>
            <person name="McMahon K.D."/>
            <person name="Konstantinidis K.T."/>
            <person name="Eloe-Fadrosh E.A."/>
            <person name="Kyrpides N.C."/>
            <person name="Woyke T."/>
        </authorList>
    </citation>
    <scope>NUCLEOTIDE SEQUENCE</scope>
    <source>
        <strain evidence="4">GVMAG-M-3300023174-47</strain>
    </source>
</reference>